<feature type="domain" description="Phosphatidic acid phosphatase type 2/haloperoxidase" evidence="8">
    <location>
        <begin position="145"/>
        <end position="258"/>
    </location>
</feature>
<comment type="subcellular location">
    <subcellularLocation>
        <location evidence="1">Cell membrane</location>
        <topology evidence="1">Multi-pass membrane protein</topology>
    </subcellularLocation>
</comment>
<reference evidence="9 10" key="1">
    <citation type="submission" date="2022-01" db="EMBL/GenBank/DDBJ databases">
        <title>Maritalea mediterranea sp. nov., isolated from marine plastic residues from the Malva-rosa beach (Valencia, Spain).</title>
        <authorList>
            <person name="Vidal-Verdu A."/>
            <person name="Molina-Menor E."/>
            <person name="Pascual J."/>
            <person name="Pereto J."/>
            <person name="Porcar M."/>
        </authorList>
    </citation>
    <scope>NUCLEOTIDE SEQUENCE [LARGE SCALE GENOMIC DNA]</scope>
    <source>
        <strain evidence="9 10">P4.10X</strain>
    </source>
</reference>
<protein>
    <submittedName>
        <fullName evidence="9">Phosphatase PAP2 family protein</fullName>
    </submittedName>
</protein>
<feature type="transmembrane region" description="Helical" evidence="7">
    <location>
        <begin position="237"/>
        <end position="258"/>
    </location>
</feature>
<keyword evidence="2" id="KW-1003">Cell membrane</keyword>
<evidence type="ECO:0000256" key="6">
    <source>
        <dbReference type="ARBA" id="ARBA00023136"/>
    </source>
</evidence>
<feature type="transmembrane region" description="Helical" evidence="7">
    <location>
        <begin position="61"/>
        <end position="81"/>
    </location>
</feature>
<keyword evidence="3 7" id="KW-0812">Transmembrane</keyword>
<organism evidence="9 10">
    <name type="scientific">Maritalea mediterranea</name>
    <dbReference type="NCBI Taxonomy" id="2909667"/>
    <lineage>
        <taxon>Bacteria</taxon>
        <taxon>Pseudomonadati</taxon>
        <taxon>Pseudomonadota</taxon>
        <taxon>Alphaproteobacteria</taxon>
        <taxon>Hyphomicrobiales</taxon>
        <taxon>Devosiaceae</taxon>
        <taxon>Maritalea</taxon>
    </lineage>
</organism>
<feature type="transmembrane region" description="Helical" evidence="7">
    <location>
        <begin position="203"/>
        <end position="230"/>
    </location>
</feature>
<dbReference type="Gene3D" id="1.20.144.10">
    <property type="entry name" value="Phosphatidic acid phosphatase type 2/haloperoxidase"/>
    <property type="match status" value="1"/>
</dbReference>
<sequence>MLRRFTRDVITGQGFTHSCDVRQVMIVALLKKSAFFSNLSQKAAPMVNIFTGPDLKRWSPITYLFILIFAPAIFFVTAMWIDAPVTNALTNWPPQIINFFELLTRLGESDWILIPTLLFWGVAPVSNLLPLGYRLQWRLRTFGAGCGFVFAAVALPGLVSALIKRGLGRARPVHMDELGTLHFSPQWGDWTFQSFPSGHTTTAFALATAIYLLTGRWGALAYIGAVLIALSRIVDGVHYFSDVVAGTFLGVGGALWVYHQYRKRKWGFDGHKKGHRLRWAVPYKI</sequence>
<keyword evidence="6 7" id="KW-0472">Membrane</keyword>
<evidence type="ECO:0000259" key="8">
    <source>
        <dbReference type="SMART" id="SM00014"/>
    </source>
</evidence>
<evidence type="ECO:0000256" key="3">
    <source>
        <dbReference type="ARBA" id="ARBA00022692"/>
    </source>
</evidence>
<evidence type="ECO:0000256" key="1">
    <source>
        <dbReference type="ARBA" id="ARBA00004651"/>
    </source>
</evidence>
<dbReference type="PANTHER" id="PTHR14969:SF62">
    <property type="entry name" value="DECAPRENYLPHOSPHORYL-5-PHOSPHORIBOSE PHOSPHATASE RV3807C-RELATED"/>
    <property type="match status" value="1"/>
</dbReference>
<dbReference type="SMART" id="SM00014">
    <property type="entry name" value="acidPPc"/>
    <property type="match status" value="1"/>
</dbReference>
<dbReference type="SUPFAM" id="SSF48317">
    <property type="entry name" value="Acid phosphatase/Vanadium-dependent haloperoxidase"/>
    <property type="match status" value="1"/>
</dbReference>
<keyword evidence="10" id="KW-1185">Reference proteome</keyword>
<proteinExistence type="predicted"/>
<dbReference type="PANTHER" id="PTHR14969">
    <property type="entry name" value="SPHINGOSINE-1-PHOSPHATE PHOSPHOHYDROLASE"/>
    <property type="match status" value="1"/>
</dbReference>
<keyword evidence="4" id="KW-0378">Hydrolase</keyword>
<accession>A0ABS9E5W3</accession>
<feature type="transmembrane region" description="Helical" evidence="7">
    <location>
        <begin position="111"/>
        <end position="129"/>
    </location>
</feature>
<feature type="transmembrane region" description="Helical" evidence="7">
    <location>
        <begin position="141"/>
        <end position="163"/>
    </location>
</feature>
<dbReference type="InterPro" id="IPR036938">
    <property type="entry name" value="PAP2/HPO_sf"/>
</dbReference>
<comment type="caution">
    <text evidence="9">The sequence shown here is derived from an EMBL/GenBank/DDBJ whole genome shotgun (WGS) entry which is preliminary data.</text>
</comment>
<dbReference type="EMBL" id="JAKGTI010000001">
    <property type="protein sequence ID" value="MCF4098246.1"/>
    <property type="molecule type" value="Genomic_DNA"/>
</dbReference>
<evidence type="ECO:0000256" key="4">
    <source>
        <dbReference type="ARBA" id="ARBA00022801"/>
    </source>
</evidence>
<evidence type="ECO:0000256" key="2">
    <source>
        <dbReference type="ARBA" id="ARBA00022475"/>
    </source>
</evidence>
<keyword evidence="5 7" id="KW-1133">Transmembrane helix</keyword>
<evidence type="ECO:0000313" key="10">
    <source>
        <dbReference type="Proteomes" id="UP001201217"/>
    </source>
</evidence>
<name>A0ABS9E5W3_9HYPH</name>
<dbReference type="Proteomes" id="UP001201217">
    <property type="component" value="Unassembled WGS sequence"/>
</dbReference>
<dbReference type="InterPro" id="IPR000326">
    <property type="entry name" value="PAP2/HPO"/>
</dbReference>
<gene>
    <name evidence="9" type="ORF">L1I42_07055</name>
</gene>
<evidence type="ECO:0000256" key="7">
    <source>
        <dbReference type="SAM" id="Phobius"/>
    </source>
</evidence>
<evidence type="ECO:0000256" key="5">
    <source>
        <dbReference type="ARBA" id="ARBA00022989"/>
    </source>
</evidence>
<evidence type="ECO:0000313" key="9">
    <source>
        <dbReference type="EMBL" id="MCF4098246.1"/>
    </source>
</evidence>
<dbReference type="Pfam" id="PF01569">
    <property type="entry name" value="PAP2"/>
    <property type="match status" value="1"/>
</dbReference>